<proteinExistence type="predicted"/>
<evidence type="ECO:0000256" key="1">
    <source>
        <dbReference type="SAM" id="Phobius"/>
    </source>
</evidence>
<keyword evidence="3" id="KW-1185">Reference proteome</keyword>
<sequence length="498" mass="56788">MLKEKIYLEENKHVKINAIIGIVSFWVLMFIVFWSYKQPENEKNQIIISIVVVIILTILLILFSFIKIKFHRWVFVFLIFAGILSLLIQPVLNIPDEAAHFARAEMISEGHIIVGQKDKEFPSIQSVNDLQHFGKTAFTKTDLKNKKINYTPTTVKHVASTNLSFLYLPQTVGILLAKVLHMDVIWLLWFGRIMNLLCYGIIVASAVKIAPKWKFVLFFMASLPMSIQQAASFSPDAIINGLSILTIGYFIYLYDKKTITIREYCIFEMLCILIPLAKITNIFIVGLNLLLPMENMEKKKRLLIKWGALAVVIIVGGGYYLYTTKFSVNMEQYAYLKAMHVNSTKQMEYILNHTSKWGRAFVLCLINQFSNTLGMLSSFGWLDYGYPIIGVIGTVGFAKVCFQEESIGLKKMDRFLISLMGAGIYTFSCLALYLSWTTVKSKEISGMQGRYLIPMILLLSLLGGIRDSKKNKENYVVDITISVVMIGMMLIVTAIRYY</sequence>
<organism evidence="2 3">
    <name type="scientific">Dorea longicatena</name>
    <dbReference type="NCBI Taxonomy" id="88431"/>
    <lineage>
        <taxon>Bacteria</taxon>
        <taxon>Bacillati</taxon>
        <taxon>Bacillota</taxon>
        <taxon>Clostridia</taxon>
        <taxon>Lachnospirales</taxon>
        <taxon>Lachnospiraceae</taxon>
        <taxon>Dorea</taxon>
    </lineage>
</organism>
<evidence type="ECO:0000313" key="2">
    <source>
        <dbReference type="EMBL" id="RHG21608.1"/>
    </source>
</evidence>
<feature type="transmembrane region" description="Helical" evidence="1">
    <location>
        <begin position="414"/>
        <end position="436"/>
    </location>
</feature>
<feature type="transmembrane region" description="Helical" evidence="1">
    <location>
        <begin position="16"/>
        <end position="34"/>
    </location>
</feature>
<accession>A0A414SNL6</accession>
<comment type="caution">
    <text evidence="2">The sequence shown here is derived from an EMBL/GenBank/DDBJ whole genome shotgun (WGS) entry which is preliminary data.</text>
</comment>
<dbReference type="InterPro" id="IPR018674">
    <property type="entry name" value="DUF2142_membrane"/>
</dbReference>
<feature type="transmembrane region" description="Helical" evidence="1">
    <location>
        <begin position="237"/>
        <end position="254"/>
    </location>
</feature>
<feature type="transmembrane region" description="Helical" evidence="1">
    <location>
        <begin position="184"/>
        <end position="203"/>
    </location>
</feature>
<protein>
    <submittedName>
        <fullName evidence="2">DUF2142 domain-containing protein</fullName>
    </submittedName>
</protein>
<feature type="transmembrane region" description="Helical" evidence="1">
    <location>
        <begin position="46"/>
        <end position="66"/>
    </location>
</feature>
<feature type="transmembrane region" description="Helical" evidence="1">
    <location>
        <begin position="73"/>
        <end position="92"/>
    </location>
</feature>
<keyword evidence="1" id="KW-0472">Membrane</keyword>
<keyword evidence="1" id="KW-1133">Transmembrane helix</keyword>
<reference evidence="2 3" key="1">
    <citation type="submission" date="2018-08" db="EMBL/GenBank/DDBJ databases">
        <title>A genome reference for cultivated species of the human gut microbiota.</title>
        <authorList>
            <person name="Zou Y."/>
            <person name="Xue W."/>
            <person name="Luo G."/>
        </authorList>
    </citation>
    <scope>NUCLEOTIDE SEQUENCE [LARGE SCALE GENOMIC DNA]</scope>
    <source>
        <strain evidence="2 3">AM22-22</strain>
    </source>
</reference>
<keyword evidence="1" id="KW-0812">Transmembrane</keyword>
<feature type="transmembrane region" description="Helical" evidence="1">
    <location>
        <begin position="266"/>
        <end position="291"/>
    </location>
</feature>
<feature type="transmembrane region" description="Helical" evidence="1">
    <location>
        <begin position="448"/>
        <end position="465"/>
    </location>
</feature>
<dbReference type="AlphaFoldDB" id="A0A414SNL6"/>
<feature type="transmembrane region" description="Helical" evidence="1">
    <location>
        <begin position="477"/>
        <end position="497"/>
    </location>
</feature>
<dbReference type="RefSeq" id="WP_118225717.1">
    <property type="nucleotide sequence ID" value="NZ_QRIC01000048.1"/>
</dbReference>
<dbReference type="Proteomes" id="UP000284095">
    <property type="component" value="Unassembled WGS sequence"/>
</dbReference>
<name>A0A414SNL6_9FIRM</name>
<feature type="transmembrane region" description="Helical" evidence="1">
    <location>
        <begin position="384"/>
        <end position="402"/>
    </location>
</feature>
<gene>
    <name evidence="2" type="ORF">DW265_14325</name>
</gene>
<dbReference type="EMBL" id="QRIC01000048">
    <property type="protein sequence ID" value="RHG21608.1"/>
    <property type="molecule type" value="Genomic_DNA"/>
</dbReference>
<dbReference type="Pfam" id="PF09913">
    <property type="entry name" value="DUF2142"/>
    <property type="match status" value="1"/>
</dbReference>
<evidence type="ECO:0000313" key="3">
    <source>
        <dbReference type="Proteomes" id="UP000284095"/>
    </source>
</evidence>
<feature type="transmembrane region" description="Helical" evidence="1">
    <location>
        <begin position="303"/>
        <end position="322"/>
    </location>
</feature>